<evidence type="ECO:0000313" key="10">
    <source>
        <dbReference type="Proteomes" id="UP001469365"/>
    </source>
</evidence>
<dbReference type="EMBL" id="JBBPCC010000012">
    <property type="protein sequence ID" value="MEK8129935.1"/>
    <property type="molecule type" value="Genomic_DNA"/>
</dbReference>
<keyword evidence="5 7" id="KW-1133">Transmembrane helix</keyword>
<keyword evidence="10" id="KW-1185">Reference proteome</keyword>
<keyword evidence="3" id="KW-1003">Cell membrane</keyword>
<feature type="transmembrane region" description="Helical" evidence="7">
    <location>
        <begin position="20"/>
        <end position="39"/>
    </location>
</feature>
<dbReference type="RefSeq" id="WP_341417057.1">
    <property type="nucleotide sequence ID" value="NZ_JBBPCC010000012.1"/>
</dbReference>
<evidence type="ECO:0000256" key="7">
    <source>
        <dbReference type="RuleBase" id="RU363032"/>
    </source>
</evidence>
<feature type="transmembrane region" description="Helical" evidence="7">
    <location>
        <begin position="169"/>
        <end position="195"/>
    </location>
</feature>
<feature type="transmembrane region" description="Helical" evidence="7">
    <location>
        <begin position="216"/>
        <end position="241"/>
    </location>
</feature>
<gene>
    <name evidence="9" type="ORF">WMW72_18695</name>
</gene>
<dbReference type="Pfam" id="PF00528">
    <property type="entry name" value="BPD_transp_1"/>
    <property type="match status" value="1"/>
</dbReference>
<feature type="domain" description="ABC transmembrane type-1" evidence="8">
    <location>
        <begin position="81"/>
        <end position="299"/>
    </location>
</feature>
<dbReference type="Proteomes" id="UP001469365">
    <property type="component" value="Unassembled WGS sequence"/>
</dbReference>
<comment type="subcellular location">
    <subcellularLocation>
        <location evidence="1 7">Cell membrane</location>
        <topology evidence="1 7">Multi-pass membrane protein</topology>
    </subcellularLocation>
</comment>
<feature type="transmembrane region" description="Helical" evidence="7">
    <location>
        <begin position="85"/>
        <end position="105"/>
    </location>
</feature>
<evidence type="ECO:0000256" key="5">
    <source>
        <dbReference type="ARBA" id="ARBA00022989"/>
    </source>
</evidence>
<sequence>MNATNTARRGRSFKHMRRFWALWVMVLPGAVYLLLNNYLPMLGTLIAFKDINYAKGIWKSDWVGLKNFEYLFGTSDAFVITRNTILYNFAFIVITLVCSVALAILLNEVKRNLAKKFYQSALLLPYFLSAVIVAYLTFSMLSAEYGFINKYILAWFNIDPILWYHEPKYWPYILIIVNTWKSVGYFCVVYIAAIVGIDYEYYEAAVVDGAGKWQQIIHITLPLMTPVIITMILLQVGRIFYSDFGLFYQVPLDSGTLLPVTNVIDTYVYRGLLQLGDLGMSSAAGLYQSVVGFVLVMFSNLVVRRINRDQALF</sequence>
<dbReference type="PROSITE" id="PS50928">
    <property type="entry name" value="ABC_TM1"/>
    <property type="match status" value="1"/>
</dbReference>
<dbReference type="PANTHER" id="PTHR30193">
    <property type="entry name" value="ABC TRANSPORTER PERMEASE PROTEIN"/>
    <property type="match status" value="1"/>
</dbReference>
<evidence type="ECO:0000259" key="8">
    <source>
        <dbReference type="PROSITE" id="PS50928"/>
    </source>
</evidence>
<comment type="similarity">
    <text evidence="7">Belongs to the binding-protein-dependent transport system permease family.</text>
</comment>
<organism evidence="9 10">
    <name type="scientific">Paenibacillus filicis</name>
    <dbReference type="NCBI Taxonomy" id="669464"/>
    <lineage>
        <taxon>Bacteria</taxon>
        <taxon>Bacillati</taxon>
        <taxon>Bacillota</taxon>
        <taxon>Bacilli</taxon>
        <taxon>Bacillales</taxon>
        <taxon>Paenibacillaceae</taxon>
        <taxon>Paenibacillus</taxon>
    </lineage>
</organism>
<proteinExistence type="inferred from homology"/>
<dbReference type="SUPFAM" id="SSF161098">
    <property type="entry name" value="MetI-like"/>
    <property type="match status" value="1"/>
</dbReference>
<keyword evidence="6 7" id="KW-0472">Membrane</keyword>
<feature type="transmembrane region" description="Helical" evidence="7">
    <location>
        <begin position="117"/>
        <end position="138"/>
    </location>
</feature>
<keyword evidence="2 7" id="KW-0813">Transport</keyword>
<evidence type="ECO:0000256" key="1">
    <source>
        <dbReference type="ARBA" id="ARBA00004651"/>
    </source>
</evidence>
<evidence type="ECO:0000256" key="2">
    <source>
        <dbReference type="ARBA" id="ARBA00022448"/>
    </source>
</evidence>
<protein>
    <submittedName>
        <fullName evidence="9">ABC transporter permease subunit</fullName>
    </submittedName>
</protein>
<keyword evidence="4 7" id="KW-0812">Transmembrane</keyword>
<reference evidence="9 10" key="1">
    <citation type="submission" date="2024-04" db="EMBL/GenBank/DDBJ databases">
        <title>draft genome sequnece of Paenibacillus filicis.</title>
        <authorList>
            <person name="Kim D.-U."/>
        </authorList>
    </citation>
    <scope>NUCLEOTIDE SEQUENCE [LARGE SCALE GENOMIC DNA]</scope>
    <source>
        <strain evidence="9 10">KACC14197</strain>
    </source>
</reference>
<evidence type="ECO:0000256" key="4">
    <source>
        <dbReference type="ARBA" id="ARBA00022692"/>
    </source>
</evidence>
<dbReference type="InterPro" id="IPR035906">
    <property type="entry name" value="MetI-like_sf"/>
</dbReference>
<accession>A0ABU9DM50</accession>
<name>A0ABU9DM50_9BACL</name>
<dbReference type="CDD" id="cd06261">
    <property type="entry name" value="TM_PBP2"/>
    <property type="match status" value="1"/>
</dbReference>
<evidence type="ECO:0000256" key="3">
    <source>
        <dbReference type="ARBA" id="ARBA00022475"/>
    </source>
</evidence>
<dbReference type="Gene3D" id="1.10.3720.10">
    <property type="entry name" value="MetI-like"/>
    <property type="match status" value="1"/>
</dbReference>
<evidence type="ECO:0000256" key="6">
    <source>
        <dbReference type="ARBA" id="ARBA00023136"/>
    </source>
</evidence>
<feature type="transmembrane region" description="Helical" evidence="7">
    <location>
        <begin position="285"/>
        <end position="303"/>
    </location>
</feature>
<dbReference type="InterPro" id="IPR000515">
    <property type="entry name" value="MetI-like"/>
</dbReference>
<dbReference type="InterPro" id="IPR051393">
    <property type="entry name" value="ABC_transporter_permease"/>
</dbReference>
<comment type="caution">
    <text evidence="9">The sequence shown here is derived from an EMBL/GenBank/DDBJ whole genome shotgun (WGS) entry which is preliminary data.</text>
</comment>
<dbReference type="PANTHER" id="PTHR30193:SF44">
    <property type="entry name" value="LACTOSE TRANSPORT SYSTEM PERMEASE PROTEIN LACF"/>
    <property type="match status" value="1"/>
</dbReference>
<evidence type="ECO:0000313" key="9">
    <source>
        <dbReference type="EMBL" id="MEK8129935.1"/>
    </source>
</evidence>